<dbReference type="OrthoDB" id="5781878at2759"/>
<evidence type="ECO:0000256" key="6">
    <source>
        <dbReference type="SAM" id="Phobius"/>
    </source>
</evidence>
<feature type="domain" description="PLAC" evidence="8">
    <location>
        <begin position="922"/>
        <end position="949"/>
    </location>
</feature>
<evidence type="ECO:0000259" key="8">
    <source>
        <dbReference type="Pfam" id="PF08686"/>
    </source>
</evidence>
<dbReference type="AlphaFoldDB" id="A0A3L8DX48"/>
<dbReference type="Gene3D" id="2.20.100.10">
    <property type="entry name" value="Thrombospondin type-1 (TSP1) repeat"/>
    <property type="match status" value="6"/>
</dbReference>
<feature type="region of interest" description="Disordered" evidence="5">
    <location>
        <begin position="475"/>
        <end position="529"/>
    </location>
</feature>
<dbReference type="InterPro" id="IPR000884">
    <property type="entry name" value="TSP1_rpt"/>
</dbReference>
<dbReference type="InterPro" id="IPR050439">
    <property type="entry name" value="ADAMTS_ADAMTS-like"/>
</dbReference>
<dbReference type="Pfam" id="PF00090">
    <property type="entry name" value="TSP_1"/>
    <property type="match status" value="1"/>
</dbReference>
<keyword evidence="6" id="KW-1133">Transmembrane helix</keyword>
<dbReference type="Proteomes" id="UP000279307">
    <property type="component" value="Chromosome 3"/>
</dbReference>
<dbReference type="PANTHER" id="PTHR13723">
    <property type="entry name" value="ADAMTS A DISINTEGRIN AND METALLOPROTEASE WITH THROMBOSPONDIN MOTIFS PROTEASE"/>
    <property type="match status" value="1"/>
</dbReference>
<feature type="compositionally biased region" description="Basic and acidic residues" evidence="5">
    <location>
        <begin position="479"/>
        <end position="510"/>
    </location>
</feature>
<dbReference type="Gene3D" id="2.60.120.830">
    <property type="match status" value="1"/>
</dbReference>
<sequence>MHRARCTSCDDEERPFVAFTDRSSSRRSRSCRAPQRRDSPHKEWPEPRSISSMDRSRKSEDDSPPPCIFPGFPRPRCRQQSAMIRMNLGSILVLTMLSVAGISSSHIPEKYPIEVYHMLQARTQYGIERDNRVRGTWGTWSSWSECSRSCGTGIQSQSRECVPLRRLLRRRSIISENGTSSIKPICIGRYKRQHTCNTQECPNFPEDLRAEQCAKYNGRNYKGRSYVWVPFVDAPNSCALNCRAVGERFYATLEPAVIDGTPCDAPNLLRGRGAGGGISTERNGERWLCVAGQCKPVGCDGVVGSGAMMDACGVCGGQGRGCRLFEGIFMEPILPKGHQQVNTIPKGAMSLNISELRFSSNFLALRDSNGSYILNGPWSYSPSGTYKAAGTTLTYQRGDRNRMECIVAIGPLNESLHLEILSVELNPGVLYKYMLPTKEVPDSKAVIAPPLLVAGSNDRGNEIPSPDNHVTVRAPVTRISDRRSDLSSTRRDRDPLRRPHDGGRKEEMKHPPTTVMAGDQPKSKATRKKRRRKFAWKIVGFAACTKECGGGVQTAILKCIREINQTPVNDKRCHIVEKPKLPPPLRCNDHPCAARWRAEPWSECSVTCGVGVRTRKLECVQELNARLTMHVAAGACVQPPDLSTVEACNLPACPNVAPELRHMHSQHDMPRWDVGVWGPCSATCGRGTRNRTVTCITSGKSCSLADKPESQKACEVAACGATSSDMGHHAPWLYSEWSSKCSAECGNGVRIRRVACADGSELFCNPKERPDTETYCFRRGTNCDRAKWFAGPWTSCSVSCGVGVQHRDIACIARTGDQFVVLPARNCSDPEPASEQVCRTPACSPEWFTSSWSTCSATCGVGVQTRLVRCILEGVSSTSCPEIGKPDAEQRCNAEPCEKEPTTVREVASRPPKKVRDESSKCVDKYLNCALVIKNGLCRLKYYRDSCCQCRH</sequence>
<dbReference type="EMBL" id="QOIP01000003">
    <property type="protein sequence ID" value="RLU24509.1"/>
    <property type="molecule type" value="Genomic_DNA"/>
</dbReference>
<dbReference type="Pfam" id="PF19030">
    <property type="entry name" value="TSP1_ADAMTS"/>
    <property type="match status" value="6"/>
</dbReference>
<dbReference type="Pfam" id="PF08686">
    <property type="entry name" value="PLAC"/>
    <property type="match status" value="1"/>
</dbReference>
<keyword evidence="4" id="KW-0677">Repeat</keyword>
<dbReference type="InterPro" id="IPR036383">
    <property type="entry name" value="TSP1_rpt_sf"/>
</dbReference>
<evidence type="ECO:0000259" key="9">
    <source>
        <dbReference type="Pfam" id="PF19236"/>
    </source>
</evidence>
<dbReference type="Pfam" id="PF05986">
    <property type="entry name" value="ADAMTS_spacer1"/>
    <property type="match status" value="1"/>
</dbReference>
<feature type="transmembrane region" description="Helical" evidence="6">
    <location>
        <begin position="82"/>
        <end position="102"/>
    </location>
</feature>
<dbReference type="PROSITE" id="PS50092">
    <property type="entry name" value="TSP1"/>
    <property type="match status" value="6"/>
</dbReference>
<evidence type="ECO:0000256" key="3">
    <source>
        <dbReference type="ARBA" id="ARBA00022729"/>
    </source>
</evidence>
<dbReference type="InterPro" id="IPR045371">
    <property type="entry name" value="ADAMTS_CR_3"/>
</dbReference>
<evidence type="ECO:0000256" key="2">
    <source>
        <dbReference type="ARBA" id="ARBA00022525"/>
    </source>
</evidence>
<dbReference type="InterPro" id="IPR010294">
    <property type="entry name" value="ADAMTS_spacer1"/>
</dbReference>
<gene>
    <name evidence="10" type="ORF">DMN91_002598</name>
</gene>
<evidence type="ECO:0000313" key="11">
    <source>
        <dbReference type="Proteomes" id="UP000279307"/>
    </source>
</evidence>
<comment type="subcellular location">
    <subcellularLocation>
        <location evidence="1">Secreted</location>
    </subcellularLocation>
</comment>
<evidence type="ECO:0000256" key="1">
    <source>
        <dbReference type="ARBA" id="ARBA00004613"/>
    </source>
</evidence>
<comment type="caution">
    <text evidence="10">The sequence shown here is derived from an EMBL/GenBank/DDBJ whole genome shotgun (WGS) entry which is preliminary data.</text>
</comment>
<reference evidence="10 11" key="1">
    <citation type="journal article" date="2018" name="Genome Res.">
        <title>The genomic architecture and molecular evolution of ant odorant receptors.</title>
        <authorList>
            <person name="McKenzie S.K."/>
            <person name="Kronauer D.J.C."/>
        </authorList>
    </citation>
    <scope>NUCLEOTIDE SEQUENCE [LARGE SCALE GENOMIC DNA]</scope>
    <source>
        <strain evidence="10">Clonal line C1</strain>
    </source>
</reference>
<keyword evidence="2" id="KW-0964">Secreted</keyword>
<feature type="compositionally biased region" description="Basic and acidic residues" evidence="5">
    <location>
        <begin position="35"/>
        <end position="46"/>
    </location>
</feature>
<dbReference type="SMART" id="SM00209">
    <property type="entry name" value="TSP1"/>
    <property type="match status" value="7"/>
</dbReference>
<organism evidence="10 11">
    <name type="scientific">Ooceraea biroi</name>
    <name type="common">Clonal raider ant</name>
    <name type="synonym">Cerapachys biroi</name>
    <dbReference type="NCBI Taxonomy" id="2015173"/>
    <lineage>
        <taxon>Eukaryota</taxon>
        <taxon>Metazoa</taxon>
        <taxon>Ecdysozoa</taxon>
        <taxon>Arthropoda</taxon>
        <taxon>Hexapoda</taxon>
        <taxon>Insecta</taxon>
        <taxon>Pterygota</taxon>
        <taxon>Neoptera</taxon>
        <taxon>Endopterygota</taxon>
        <taxon>Hymenoptera</taxon>
        <taxon>Apocrita</taxon>
        <taxon>Aculeata</taxon>
        <taxon>Formicoidea</taxon>
        <taxon>Formicidae</taxon>
        <taxon>Dorylinae</taxon>
        <taxon>Ooceraea</taxon>
    </lineage>
</organism>
<proteinExistence type="predicted"/>
<dbReference type="PANTHER" id="PTHR13723:SF316">
    <property type="entry name" value="LONELY HEART, ISOFORM A"/>
    <property type="match status" value="1"/>
</dbReference>
<evidence type="ECO:0000259" key="7">
    <source>
        <dbReference type="Pfam" id="PF05986"/>
    </source>
</evidence>
<evidence type="ECO:0000256" key="4">
    <source>
        <dbReference type="ARBA" id="ARBA00022737"/>
    </source>
</evidence>
<accession>A0A3L8DX48</accession>
<keyword evidence="6" id="KW-0812">Transmembrane</keyword>
<feature type="domain" description="ADAMTS/ADAMTS-like cysteine-rich" evidence="9">
    <location>
        <begin position="226"/>
        <end position="322"/>
    </location>
</feature>
<evidence type="ECO:0000313" key="10">
    <source>
        <dbReference type="EMBL" id="RLU24509.1"/>
    </source>
</evidence>
<feature type="region of interest" description="Disordered" evidence="5">
    <location>
        <begin position="17"/>
        <end position="72"/>
    </location>
</feature>
<dbReference type="SUPFAM" id="SSF82895">
    <property type="entry name" value="TSP-1 type 1 repeat"/>
    <property type="match status" value="6"/>
</dbReference>
<name>A0A3L8DX48_OOCBI</name>
<evidence type="ECO:0000256" key="5">
    <source>
        <dbReference type="SAM" id="MobiDB-lite"/>
    </source>
</evidence>
<keyword evidence="3" id="KW-0732">Signal</keyword>
<feature type="domain" description="ADAMTS/ADAMTS-like Spacer 1" evidence="7">
    <location>
        <begin position="326"/>
        <end position="436"/>
    </location>
</feature>
<keyword evidence="6" id="KW-0472">Membrane</keyword>
<protein>
    <submittedName>
        <fullName evidence="10">Uncharacterized protein</fullName>
    </submittedName>
</protein>
<dbReference type="GO" id="GO:0005576">
    <property type="term" value="C:extracellular region"/>
    <property type="evidence" value="ECO:0007669"/>
    <property type="project" value="UniProtKB-SubCell"/>
</dbReference>
<dbReference type="Pfam" id="PF19236">
    <property type="entry name" value="ADAMTS_CR_3"/>
    <property type="match status" value="1"/>
</dbReference>
<dbReference type="InterPro" id="IPR010909">
    <property type="entry name" value="PLAC"/>
</dbReference>
<dbReference type="FunFam" id="2.60.120.830:FF:000001">
    <property type="entry name" value="A disintegrin and metalloproteinase with thrombospondin motifs 1"/>
    <property type="match status" value="1"/>
</dbReference>